<dbReference type="SUPFAM" id="SSF57850">
    <property type="entry name" value="RING/U-box"/>
    <property type="match status" value="1"/>
</dbReference>
<evidence type="ECO:0000256" key="4">
    <source>
        <dbReference type="ARBA" id="ARBA00022833"/>
    </source>
</evidence>
<dbReference type="EMBL" id="SDMP01000001">
    <property type="protein sequence ID" value="RYR75568.1"/>
    <property type="molecule type" value="Genomic_DNA"/>
</dbReference>
<dbReference type="SMART" id="SM00184">
    <property type="entry name" value="RING"/>
    <property type="match status" value="1"/>
</dbReference>
<dbReference type="GO" id="GO:0016020">
    <property type="term" value="C:membrane"/>
    <property type="evidence" value="ECO:0007669"/>
    <property type="project" value="UniProtKB-SubCell"/>
</dbReference>
<proteinExistence type="predicted"/>
<keyword evidence="9" id="KW-1185">Reference proteome</keyword>
<keyword evidence="2" id="KW-0479">Metal-binding</keyword>
<dbReference type="GO" id="GO:0008270">
    <property type="term" value="F:zinc ion binding"/>
    <property type="evidence" value="ECO:0007669"/>
    <property type="project" value="UniProtKB-KW"/>
</dbReference>
<accession>A0A445EJF0</accession>
<name>A0A445EJF0_ARAHY</name>
<evidence type="ECO:0000259" key="7">
    <source>
        <dbReference type="PROSITE" id="PS50089"/>
    </source>
</evidence>
<evidence type="ECO:0000313" key="9">
    <source>
        <dbReference type="Proteomes" id="UP000289738"/>
    </source>
</evidence>
<reference evidence="8 9" key="1">
    <citation type="submission" date="2019-01" db="EMBL/GenBank/DDBJ databases">
        <title>Sequencing of cultivated peanut Arachis hypogaea provides insights into genome evolution and oil improvement.</title>
        <authorList>
            <person name="Chen X."/>
        </authorList>
    </citation>
    <scope>NUCLEOTIDE SEQUENCE [LARGE SCALE GENOMIC DNA]</scope>
    <source>
        <strain evidence="9">cv. Fuhuasheng</strain>
        <tissue evidence="8">Leaves</tissue>
    </source>
</reference>
<keyword evidence="3 6" id="KW-0863">Zinc-finger</keyword>
<keyword evidence="5" id="KW-0472">Membrane</keyword>
<evidence type="ECO:0000256" key="2">
    <source>
        <dbReference type="ARBA" id="ARBA00022723"/>
    </source>
</evidence>
<dbReference type="Gene3D" id="3.30.40.10">
    <property type="entry name" value="Zinc/RING finger domain, C3HC4 (zinc finger)"/>
    <property type="match status" value="1"/>
</dbReference>
<gene>
    <name evidence="8" type="ORF">Ahy_A01g000121</name>
</gene>
<dbReference type="Pfam" id="PF13639">
    <property type="entry name" value="zf-RING_2"/>
    <property type="match status" value="1"/>
</dbReference>
<protein>
    <recommendedName>
        <fullName evidence="7">RING-type domain-containing protein</fullName>
    </recommendedName>
</protein>
<dbReference type="PANTHER" id="PTHR46151">
    <property type="entry name" value="NEP1-INTERACTING PROTEIN-LIKE 2"/>
    <property type="match status" value="1"/>
</dbReference>
<comment type="subcellular location">
    <subcellularLocation>
        <location evidence="1">Membrane</location>
    </subcellularLocation>
</comment>
<organism evidence="8 9">
    <name type="scientific">Arachis hypogaea</name>
    <name type="common">Peanut</name>
    <dbReference type="NCBI Taxonomy" id="3818"/>
    <lineage>
        <taxon>Eukaryota</taxon>
        <taxon>Viridiplantae</taxon>
        <taxon>Streptophyta</taxon>
        <taxon>Embryophyta</taxon>
        <taxon>Tracheophyta</taxon>
        <taxon>Spermatophyta</taxon>
        <taxon>Magnoliopsida</taxon>
        <taxon>eudicotyledons</taxon>
        <taxon>Gunneridae</taxon>
        <taxon>Pentapetalae</taxon>
        <taxon>rosids</taxon>
        <taxon>fabids</taxon>
        <taxon>Fabales</taxon>
        <taxon>Fabaceae</taxon>
        <taxon>Papilionoideae</taxon>
        <taxon>50 kb inversion clade</taxon>
        <taxon>dalbergioids sensu lato</taxon>
        <taxon>Dalbergieae</taxon>
        <taxon>Pterocarpus clade</taxon>
        <taxon>Arachis</taxon>
    </lineage>
</organism>
<evidence type="ECO:0000313" key="8">
    <source>
        <dbReference type="EMBL" id="RYR75568.1"/>
    </source>
</evidence>
<evidence type="ECO:0000256" key="5">
    <source>
        <dbReference type="ARBA" id="ARBA00023136"/>
    </source>
</evidence>
<dbReference type="InterPro" id="IPR001841">
    <property type="entry name" value="Znf_RING"/>
</dbReference>
<dbReference type="AlphaFoldDB" id="A0A445EJF0"/>
<dbReference type="PROSITE" id="PS50089">
    <property type="entry name" value="ZF_RING_2"/>
    <property type="match status" value="1"/>
</dbReference>
<keyword evidence="4" id="KW-0862">Zinc</keyword>
<dbReference type="Proteomes" id="UP000289738">
    <property type="component" value="Chromosome A01"/>
</dbReference>
<evidence type="ECO:0000256" key="3">
    <source>
        <dbReference type="ARBA" id="ARBA00022771"/>
    </source>
</evidence>
<sequence length="405" mass="45098">MGLVFCSLSKFLLCAISGALTLCFAVAGALTGAIAGALAAKATHSGLLRGASLGAVAGAILSVEILEASRAYWCMEQTGSRGTSSMADFIEELVRARLIEESISPDILTAYNLQFEQVAHGNRGYDEIHDVNNVVASRGMTKDSLNKLPQHVILKDMKAEDTCCAICLQDIVVGETARSLPRCRHTFHLTCVDRWLVKNHSCPGKQLAALMHKMNRTPWKTSHSNWFSIIFSSKHSRTSNESISSSFNHLPSKIKLSWILQFKRISDGWKILFIRHLVSICRTNTTIHFNPRIYTLTQKVERKEQNNTQTHDEMIASCTFSTHNLLKSAIFFTWLSIKLWPPKPGFTDIIRTKSTTANTILKYRGETWGIKCSPSRTYSIALSGVAGFRTTPALAPRLFTYIKRV</sequence>
<comment type="caution">
    <text evidence="8">The sequence shown here is derived from an EMBL/GenBank/DDBJ whole genome shotgun (WGS) entry which is preliminary data.</text>
</comment>
<evidence type="ECO:0000256" key="6">
    <source>
        <dbReference type="PROSITE-ProRule" id="PRU00175"/>
    </source>
</evidence>
<dbReference type="STRING" id="3818.A0A445EJF0"/>
<dbReference type="PANTHER" id="PTHR46151:SF18">
    <property type="entry name" value="NEP1-INTERACTING PROTEIN-LIKE 2"/>
    <property type="match status" value="1"/>
</dbReference>
<evidence type="ECO:0000256" key="1">
    <source>
        <dbReference type="ARBA" id="ARBA00004370"/>
    </source>
</evidence>
<dbReference type="InterPro" id="IPR013083">
    <property type="entry name" value="Znf_RING/FYVE/PHD"/>
</dbReference>
<feature type="domain" description="RING-type" evidence="7">
    <location>
        <begin position="164"/>
        <end position="203"/>
    </location>
</feature>